<dbReference type="PANTHER" id="PTHR36505">
    <property type="entry name" value="BLR1072 PROTEIN"/>
    <property type="match status" value="1"/>
</dbReference>
<evidence type="ECO:0000313" key="4">
    <source>
        <dbReference type="EMBL" id="SUU83822.1"/>
    </source>
</evidence>
<dbReference type="EMBL" id="UIGB01000001">
    <property type="protein sequence ID" value="SUU83822.1"/>
    <property type="molecule type" value="Genomic_DNA"/>
</dbReference>
<feature type="compositionally biased region" description="Low complexity" evidence="1">
    <location>
        <begin position="179"/>
        <end position="205"/>
    </location>
</feature>
<keyword evidence="2" id="KW-0732">Signal</keyword>
<dbReference type="Pfam" id="PF05239">
    <property type="entry name" value="PRC"/>
    <property type="match status" value="1"/>
</dbReference>
<accession>A0A380W4H9</accession>
<dbReference type="AlphaFoldDB" id="A0A380W4H9"/>
<dbReference type="InterPro" id="IPR027275">
    <property type="entry name" value="PRC-brl_dom"/>
</dbReference>
<feature type="region of interest" description="Disordered" evidence="1">
    <location>
        <begin position="31"/>
        <end position="69"/>
    </location>
</feature>
<evidence type="ECO:0000313" key="5">
    <source>
        <dbReference type="Proteomes" id="UP000254343"/>
    </source>
</evidence>
<feature type="compositionally biased region" description="Pro residues" evidence="1">
    <location>
        <begin position="50"/>
        <end position="60"/>
    </location>
</feature>
<reference evidence="4 5" key="1">
    <citation type="submission" date="2018-06" db="EMBL/GenBank/DDBJ databases">
        <authorList>
            <consortium name="Pathogen Informatics"/>
            <person name="Doyle S."/>
        </authorList>
    </citation>
    <scope>NUCLEOTIDE SEQUENCE [LARGE SCALE GENOMIC DNA]</scope>
    <source>
        <strain evidence="4 5">NCTC12722</strain>
    </source>
</reference>
<feature type="domain" description="PRC-barrel" evidence="3">
    <location>
        <begin position="81"/>
        <end position="157"/>
    </location>
</feature>
<feature type="chain" id="PRO_5016582448" evidence="2">
    <location>
        <begin position="29"/>
        <end position="205"/>
    </location>
</feature>
<proteinExistence type="predicted"/>
<dbReference type="OrthoDB" id="7876889at2"/>
<sequence length="205" mass="21149">MQRSKIVKLYVHIGVTALGLTAAYPAFAQAQQSSPGAEQNSRPGSSQNPAPAPVPAPAPNLPNDSEHSTIGVPATVMATDKIESILGKEVKSPTGESMGRIVDIIVDRSVTVRGAVIDFGGFLGVGSRQIAVAWKALRFSQQNKSNVLIVDFTKDQLKAAPAYKAGEQVVLLHPPASTPAPADTSAASAPANPPAQAASPETPAK</sequence>
<protein>
    <submittedName>
        <fullName evidence="4">Uncharacterized protein conserved in bacteria</fullName>
    </submittedName>
</protein>
<feature type="region of interest" description="Disordered" evidence="1">
    <location>
        <begin position="174"/>
        <end position="205"/>
    </location>
</feature>
<evidence type="ECO:0000259" key="3">
    <source>
        <dbReference type="Pfam" id="PF05239"/>
    </source>
</evidence>
<feature type="signal peptide" evidence="2">
    <location>
        <begin position="1"/>
        <end position="28"/>
    </location>
</feature>
<dbReference type="Gene3D" id="2.30.30.240">
    <property type="entry name" value="PRC-barrel domain"/>
    <property type="match status" value="1"/>
</dbReference>
<dbReference type="PANTHER" id="PTHR36505:SF1">
    <property type="entry name" value="BLR1072 PROTEIN"/>
    <property type="match status" value="1"/>
</dbReference>
<dbReference type="SUPFAM" id="SSF50346">
    <property type="entry name" value="PRC-barrel domain"/>
    <property type="match status" value="1"/>
</dbReference>
<dbReference type="InterPro" id="IPR011033">
    <property type="entry name" value="PRC_barrel-like_sf"/>
</dbReference>
<name>A0A380W4H9_AFIFE</name>
<organism evidence="4 5">
    <name type="scientific">Afipia felis</name>
    <name type="common">Cat scratch disease bacillus</name>
    <dbReference type="NCBI Taxonomy" id="1035"/>
    <lineage>
        <taxon>Bacteria</taxon>
        <taxon>Pseudomonadati</taxon>
        <taxon>Pseudomonadota</taxon>
        <taxon>Alphaproteobacteria</taxon>
        <taxon>Hyphomicrobiales</taxon>
        <taxon>Nitrobacteraceae</taxon>
        <taxon>Afipia</taxon>
    </lineage>
</organism>
<feature type="compositionally biased region" description="Polar residues" evidence="1">
    <location>
        <begin position="31"/>
        <end position="47"/>
    </location>
</feature>
<evidence type="ECO:0000256" key="1">
    <source>
        <dbReference type="SAM" id="MobiDB-lite"/>
    </source>
</evidence>
<dbReference type="RefSeq" id="WP_002718601.1">
    <property type="nucleotide sequence ID" value="NZ_UFSI01000001.1"/>
</dbReference>
<dbReference type="Proteomes" id="UP000254343">
    <property type="component" value="Unassembled WGS sequence"/>
</dbReference>
<evidence type="ECO:0000256" key="2">
    <source>
        <dbReference type="SAM" id="SignalP"/>
    </source>
</evidence>
<gene>
    <name evidence="4" type="ORF">NCTC12722_01001</name>
</gene>